<dbReference type="SUPFAM" id="SSF50249">
    <property type="entry name" value="Nucleic acid-binding proteins"/>
    <property type="match status" value="1"/>
</dbReference>
<protein>
    <submittedName>
        <fullName evidence="3">Cold-shock protein</fullName>
    </submittedName>
</protein>
<dbReference type="PANTHER" id="PTHR11544">
    <property type="entry name" value="COLD SHOCK DOMAIN CONTAINING PROTEINS"/>
    <property type="match status" value="1"/>
</dbReference>
<dbReference type="GO" id="GO:0005829">
    <property type="term" value="C:cytosol"/>
    <property type="evidence" value="ECO:0007669"/>
    <property type="project" value="UniProtKB-ARBA"/>
</dbReference>
<dbReference type="InterPro" id="IPR002059">
    <property type="entry name" value="CSP_DNA-bd"/>
</dbReference>
<dbReference type="InterPro" id="IPR011129">
    <property type="entry name" value="CSD"/>
</dbReference>
<sequence length="155" mass="17524">MGRSTETFSKKEREKKKSIKLREKKEKAEDRKANSDKGKSLDDMMAYIDENGNITSTPPDPTKKKKIVTAEDIQIGVPRQEPPDPADLIRNGVLTFFNESKGYGFIRDLQSQESVFVHINSLLEQIKENDKVTFETEQGPKGLNAIKVKKTVKAV</sequence>
<dbReference type="PROSITE" id="PS51857">
    <property type="entry name" value="CSD_2"/>
    <property type="match status" value="1"/>
</dbReference>
<dbReference type="SMART" id="SM00357">
    <property type="entry name" value="CSP"/>
    <property type="match status" value="1"/>
</dbReference>
<dbReference type="InterPro" id="IPR050181">
    <property type="entry name" value="Cold_shock_domain"/>
</dbReference>
<dbReference type="InterPro" id="IPR012340">
    <property type="entry name" value="NA-bd_OB-fold"/>
</dbReference>
<reference evidence="3" key="2">
    <citation type="submission" date="2020-09" db="EMBL/GenBank/DDBJ databases">
        <authorList>
            <person name="Sun Q."/>
            <person name="Sedlacek I."/>
        </authorList>
    </citation>
    <scope>NUCLEOTIDE SEQUENCE</scope>
    <source>
        <strain evidence="3">CCM 8711</strain>
    </source>
</reference>
<gene>
    <name evidence="3" type="ORF">GCM10011425_13430</name>
</gene>
<dbReference type="Pfam" id="PF00313">
    <property type="entry name" value="CSD"/>
    <property type="match status" value="1"/>
</dbReference>
<comment type="caution">
    <text evidence="3">The sequence shown here is derived from an EMBL/GenBank/DDBJ whole genome shotgun (WGS) entry which is preliminary data.</text>
</comment>
<proteinExistence type="predicted"/>
<evidence type="ECO:0000259" key="2">
    <source>
        <dbReference type="PROSITE" id="PS51857"/>
    </source>
</evidence>
<dbReference type="Proteomes" id="UP000662074">
    <property type="component" value="Unassembled WGS sequence"/>
</dbReference>
<dbReference type="GO" id="GO:0003676">
    <property type="term" value="F:nucleic acid binding"/>
    <property type="evidence" value="ECO:0007669"/>
    <property type="project" value="InterPro"/>
</dbReference>
<feature type="domain" description="CSD" evidence="2">
    <location>
        <begin position="89"/>
        <end position="150"/>
    </location>
</feature>
<feature type="compositionally biased region" description="Basic and acidic residues" evidence="1">
    <location>
        <begin position="20"/>
        <end position="42"/>
    </location>
</feature>
<dbReference type="Gene3D" id="2.40.50.140">
    <property type="entry name" value="Nucleic acid-binding proteins"/>
    <property type="match status" value="1"/>
</dbReference>
<dbReference type="RefSeq" id="WP_188415020.1">
    <property type="nucleotide sequence ID" value="NZ_BMDO01000002.1"/>
</dbReference>
<accession>A0A917J7X7</accession>
<dbReference type="PRINTS" id="PR00050">
    <property type="entry name" value="COLDSHOCK"/>
</dbReference>
<keyword evidence="4" id="KW-1185">Reference proteome</keyword>
<evidence type="ECO:0000313" key="4">
    <source>
        <dbReference type="Proteomes" id="UP000662074"/>
    </source>
</evidence>
<dbReference type="EMBL" id="BMDO01000002">
    <property type="protein sequence ID" value="GGI50131.1"/>
    <property type="molecule type" value="Genomic_DNA"/>
</dbReference>
<evidence type="ECO:0000256" key="1">
    <source>
        <dbReference type="SAM" id="MobiDB-lite"/>
    </source>
</evidence>
<dbReference type="AlphaFoldDB" id="A0A917J7X7"/>
<dbReference type="CDD" id="cd04458">
    <property type="entry name" value="CSP_CDS"/>
    <property type="match status" value="1"/>
</dbReference>
<name>A0A917J7X7_9SPHI</name>
<reference evidence="3" key="1">
    <citation type="journal article" date="2014" name="Int. J. Syst. Evol. Microbiol.">
        <title>Complete genome sequence of Corynebacterium casei LMG S-19264T (=DSM 44701T), isolated from a smear-ripened cheese.</title>
        <authorList>
            <consortium name="US DOE Joint Genome Institute (JGI-PGF)"/>
            <person name="Walter F."/>
            <person name="Albersmeier A."/>
            <person name="Kalinowski J."/>
            <person name="Ruckert C."/>
        </authorList>
    </citation>
    <scope>NUCLEOTIDE SEQUENCE</scope>
    <source>
        <strain evidence="3">CCM 8711</strain>
    </source>
</reference>
<organism evidence="3 4">
    <name type="scientific">Mucilaginibacter galii</name>
    <dbReference type="NCBI Taxonomy" id="2005073"/>
    <lineage>
        <taxon>Bacteria</taxon>
        <taxon>Pseudomonadati</taxon>
        <taxon>Bacteroidota</taxon>
        <taxon>Sphingobacteriia</taxon>
        <taxon>Sphingobacteriales</taxon>
        <taxon>Sphingobacteriaceae</taxon>
        <taxon>Mucilaginibacter</taxon>
    </lineage>
</organism>
<feature type="region of interest" description="Disordered" evidence="1">
    <location>
        <begin position="1"/>
        <end position="42"/>
    </location>
</feature>
<evidence type="ECO:0000313" key="3">
    <source>
        <dbReference type="EMBL" id="GGI50131.1"/>
    </source>
</evidence>